<dbReference type="Pfam" id="PF01431">
    <property type="entry name" value="Peptidase_M13"/>
    <property type="match status" value="1"/>
</dbReference>
<dbReference type="Gene3D" id="1.10.1380.10">
    <property type="entry name" value="Neutral endopeptidase , domain2"/>
    <property type="match status" value="1"/>
</dbReference>
<keyword evidence="5" id="KW-0378">Hydrolase</keyword>
<accession>A0ABX4HY63</accession>
<comment type="caution">
    <text evidence="10">The sequence shown here is derived from an EMBL/GenBank/DDBJ whole genome shotgun (WGS) entry which is preliminary data.</text>
</comment>
<dbReference type="InterPro" id="IPR024079">
    <property type="entry name" value="MetalloPept_cat_dom_sf"/>
</dbReference>
<dbReference type="Pfam" id="PF05649">
    <property type="entry name" value="Peptidase_M13_N"/>
    <property type="match status" value="1"/>
</dbReference>
<dbReference type="CDD" id="cd08662">
    <property type="entry name" value="M13"/>
    <property type="match status" value="1"/>
</dbReference>
<evidence type="ECO:0000259" key="8">
    <source>
        <dbReference type="Pfam" id="PF01431"/>
    </source>
</evidence>
<name>A0ABX4HY63_9GAMM</name>
<dbReference type="Gene3D" id="3.40.390.10">
    <property type="entry name" value="Collagenase (Catalytic Domain)"/>
    <property type="match status" value="1"/>
</dbReference>
<dbReference type="PROSITE" id="PS51257">
    <property type="entry name" value="PROKAR_LIPOPROTEIN"/>
    <property type="match status" value="1"/>
</dbReference>
<evidence type="ECO:0000256" key="5">
    <source>
        <dbReference type="ARBA" id="ARBA00022801"/>
    </source>
</evidence>
<dbReference type="RefSeq" id="WP_067085517.1">
    <property type="nucleotide sequence ID" value="NZ_LRFG02000004.1"/>
</dbReference>
<sequence length="691" mass="77460">MKKLLLPLAIAGVIAGCSKSEAPQMADDASKPAAEMTETVANAELGSGIDLSAMDTSVRPQDDFFSYVNGNWMKNTEIPADKSRWGVFDQLRDTSTERVKALIEEAGQHAETTDAKKIGALYNSFMNEEKIEQVGMEALAEELAKVDAISDLKELSAYFAYADSVGYDAPFGVYINQDVKDVESYTAYFTQAGLGLPDRDYYFDDSERGQKLQQAYMTFLVKMQQIAGLADAETMAESVYALEKRLAEHQWNRVDNRDPDKTYNKKSIEELAELMPVIDWDIYLEKGQLKTLDNVIVRQPDYLAAASEIVGDTDLATWKRYLKIKLLSSMAPYMHSELAQANFDFYGTAVRGIEEMEPRWKRGVRFVSGTAGELVGKRYVEKHFPPEAKARMLELVNNLKAAYRDSIESLTWMGEETRQQALDKLANFTTKIGYPDEWRDYSALQVSADDLVGNVLAGRAFANDYDRSKLGKPIDRSEWFMPPQIVNAYYNPPMNEIVFPAAILQPPFFNLEADDAVNYGAIGGVIGHEIGHGFDDKGSKYDGKGYLNNWWTDSDRSNFEQLTGKLVAQYDAFEPLEGEHINGKLTLGENIGDLSGLGIAYKAYKMSLEGKEAPVIDGFTGDQRVFMGWAQVWRGKFREDALSTQLKTGPHSPGEYRVKGVVPNIDAFYSAFDVKEGDAMYLPEEERVVIW</sequence>
<keyword evidence="4" id="KW-0479">Metal-binding</keyword>
<comment type="cofactor">
    <cofactor evidence="1">
        <name>Zn(2+)</name>
        <dbReference type="ChEBI" id="CHEBI:29105"/>
    </cofactor>
</comment>
<feature type="domain" description="Peptidase M13 N-terminal" evidence="9">
    <location>
        <begin position="60"/>
        <end position="435"/>
    </location>
</feature>
<dbReference type="SUPFAM" id="SSF55486">
    <property type="entry name" value="Metalloproteases ('zincins'), catalytic domain"/>
    <property type="match status" value="1"/>
</dbReference>
<dbReference type="PANTHER" id="PTHR11733">
    <property type="entry name" value="ZINC METALLOPROTEASE FAMILY M13 NEPRILYSIN-RELATED"/>
    <property type="match status" value="1"/>
</dbReference>
<evidence type="ECO:0000313" key="11">
    <source>
        <dbReference type="Proteomes" id="UP000218427"/>
    </source>
</evidence>
<keyword evidence="7" id="KW-0482">Metalloprotease</keyword>
<dbReference type="InterPro" id="IPR018497">
    <property type="entry name" value="Peptidase_M13_C"/>
</dbReference>
<evidence type="ECO:0000256" key="6">
    <source>
        <dbReference type="ARBA" id="ARBA00022833"/>
    </source>
</evidence>
<dbReference type="PROSITE" id="PS51885">
    <property type="entry name" value="NEPRILYSIN"/>
    <property type="match status" value="1"/>
</dbReference>
<dbReference type="PRINTS" id="PR00786">
    <property type="entry name" value="NEPRILYSIN"/>
</dbReference>
<evidence type="ECO:0000256" key="1">
    <source>
        <dbReference type="ARBA" id="ARBA00001947"/>
    </source>
</evidence>
<keyword evidence="3" id="KW-0645">Protease</keyword>
<evidence type="ECO:0000256" key="7">
    <source>
        <dbReference type="ARBA" id="ARBA00023049"/>
    </source>
</evidence>
<keyword evidence="11" id="KW-1185">Reference proteome</keyword>
<organism evidence="10 11">
    <name type="scientific">Microbulbifer flavimaris</name>
    <dbReference type="NCBI Taxonomy" id="1781068"/>
    <lineage>
        <taxon>Bacteria</taxon>
        <taxon>Pseudomonadati</taxon>
        <taxon>Pseudomonadota</taxon>
        <taxon>Gammaproteobacteria</taxon>
        <taxon>Cellvibrionales</taxon>
        <taxon>Microbulbiferaceae</taxon>
        <taxon>Microbulbifer</taxon>
    </lineage>
</organism>
<evidence type="ECO:0000256" key="4">
    <source>
        <dbReference type="ARBA" id="ARBA00022723"/>
    </source>
</evidence>
<evidence type="ECO:0000256" key="3">
    <source>
        <dbReference type="ARBA" id="ARBA00022670"/>
    </source>
</evidence>
<comment type="similarity">
    <text evidence="2">Belongs to the peptidase M13 family.</text>
</comment>
<proteinExistence type="inferred from homology"/>
<dbReference type="EMBL" id="LRFG02000004">
    <property type="protein sequence ID" value="PCO04851.1"/>
    <property type="molecule type" value="Genomic_DNA"/>
</dbReference>
<feature type="domain" description="Peptidase M13 C-terminal" evidence="8">
    <location>
        <begin position="487"/>
        <end position="688"/>
    </location>
</feature>
<dbReference type="Proteomes" id="UP000218427">
    <property type="component" value="Unassembled WGS sequence"/>
</dbReference>
<dbReference type="PANTHER" id="PTHR11733:SF167">
    <property type="entry name" value="FI17812P1-RELATED"/>
    <property type="match status" value="1"/>
</dbReference>
<dbReference type="InterPro" id="IPR008753">
    <property type="entry name" value="Peptidase_M13_N"/>
</dbReference>
<evidence type="ECO:0000256" key="2">
    <source>
        <dbReference type="ARBA" id="ARBA00007357"/>
    </source>
</evidence>
<evidence type="ECO:0000259" key="9">
    <source>
        <dbReference type="Pfam" id="PF05649"/>
    </source>
</evidence>
<gene>
    <name evidence="10" type="ORF">AWR36_012725</name>
</gene>
<dbReference type="InterPro" id="IPR042089">
    <property type="entry name" value="Peptidase_M13_dom_2"/>
</dbReference>
<dbReference type="InterPro" id="IPR000718">
    <property type="entry name" value="Peptidase_M13"/>
</dbReference>
<reference evidence="10" key="1">
    <citation type="submission" date="2017-08" db="EMBL/GenBank/DDBJ databases">
        <title>Microbulbifer marisrubri sp. nov., a halophilic alphaproteobacterium isolated from marine sediment of the Yellow Sea, China.</title>
        <authorList>
            <person name="Zhang G."/>
            <person name="Xiong Q."/>
        </authorList>
    </citation>
    <scope>NUCLEOTIDE SEQUENCE [LARGE SCALE GENOMIC DNA]</scope>
    <source>
        <strain evidence="10">WRN-8</strain>
    </source>
</reference>
<evidence type="ECO:0000313" key="10">
    <source>
        <dbReference type="EMBL" id="PCO04851.1"/>
    </source>
</evidence>
<keyword evidence="6" id="KW-0862">Zinc</keyword>
<protein>
    <submittedName>
        <fullName evidence="10">Peptidase M13</fullName>
    </submittedName>
</protein>